<reference evidence="1 2" key="1">
    <citation type="submission" date="2020-07" db="EMBL/GenBank/DDBJ databases">
        <title>Halosimplex litoreum sp. nov. and Halosimplex rubrum sp. nov., isolated from different salt environments.</title>
        <authorList>
            <person name="Cui H."/>
        </authorList>
    </citation>
    <scope>NUCLEOTIDE SEQUENCE [LARGE SCALE GENOMIC DNA]</scope>
    <source>
        <strain evidence="1 2">R2</strain>
    </source>
</reference>
<dbReference type="Proteomes" id="UP000509346">
    <property type="component" value="Chromosome"/>
</dbReference>
<accession>A0A7D5TB72</accession>
<keyword evidence="2" id="KW-1185">Reference proteome</keyword>
<proteinExistence type="predicted"/>
<organism evidence="1 2">
    <name type="scientific">Halosimplex pelagicum</name>
    <dbReference type="NCBI Taxonomy" id="869886"/>
    <lineage>
        <taxon>Archaea</taxon>
        <taxon>Methanobacteriati</taxon>
        <taxon>Methanobacteriota</taxon>
        <taxon>Stenosarchaea group</taxon>
        <taxon>Halobacteria</taxon>
        <taxon>Halobacteriales</taxon>
        <taxon>Haloarculaceae</taxon>
        <taxon>Halosimplex</taxon>
    </lineage>
</organism>
<dbReference type="RefSeq" id="WP_179922322.1">
    <property type="nucleotide sequence ID" value="NZ_CP058909.1"/>
</dbReference>
<sequence length="48" mass="5520">MPETAAGEREYVGCPAPACNRKDRRSVIKEHLAEMDDQRHERFDGSEM</sequence>
<dbReference type="KEGG" id="hpel:HZS54_09750"/>
<protein>
    <submittedName>
        <fullName evidence="1">Uncharacterized protein</fullName>
    </submittedName>
</protein>
<evidence type="ECO:0000313" key="2">
    <source>
        <dbReference type="Proteomes" id="UP000509346"/>
    </source>
</evidence>
<dbReference type="EMBL" id="CP058909">
    <property type="protein sequence ID" value="QLH81889.1"/>
    <property type="molecule type" value="Genomic_DNA"/>
</dbReference>
<evidence type="ECO:0000313" key="1">
    <source>
        <dbReference type="EMBL" id="QLH81889.1"/>
    </source>
</evidence>
<dbReference type="OrthoDB" id="224441at2157"/>
<name>A0A7D5TB72_9EURY</name>
<gene>
    <name evidence="1" type="ORF">HZS54_09750</name>
</gene>
<dbReference type="GeneID" id="56082873"/>
<dbReference type="AlphaFoldDB" id="A0A7D5TB72"/>